<dbReference type="InterPro" id="IPR018356">
    <property type="entry name" value="Tscrpt_reg_HTH_DeoR_CS"/>
</dbReference>
<dbReference type="InterPro" id="IPR036390">
    <property type="entry name" value="WH_DNA-bd_sf"/>
</dbReference>
<dbReference type="PANTHER" id="PTHR30363">
    <property type="entry name" value="HTH-TYPE TRANSCRIPTIONAL REGULATOR SRLR-RELATED"/>
    <property type="match status" value="1"/>
</dbReference>
<dbReference type="SUPFAM" id="SSF46785">
    <property type="entry name" value="Winged helix' DNA-binding domain"/>
    <property type="match status" value="1"/>
</dbReference>
<dbReference type="InterPro" id="IPR037171">
    <property type="entry name" value="NagB/RpiA_transferase-like"/>
</dbReference>
<keyword evidence="2" id="KW-0678">Repressor</keyword>
<feature type="domain" description="HTH deoR-type" evidence="8">
    <location>
        <begin position="43"/>
        <end position="98"/>
    </location>
</feature>
<evidence type="ECO:0000259" key="8">
    <source>
        <dbReference type="PROSITE" id="PS51000"/>
    </source>
</evidence>
<dbReference type="AlphaFoldDB" id="A0A1H5GBQ2"/>
<keyword evidence="10" id="KW-1185">Reference proteome</keyword>
<dbReference type="EMBL" id="FNTX01000001">
    <property type="protein sequence ID" value="SEE13000.1"/>
    <property type="molecule type" value="Genomic_DNA"/>
</dbReference>
<evidence type="ECO:0000256" key="7">
    <source>
        <dbReference type="SAM" id="MobiDB-lite"/>
    </source>
</evidence>
<evidence type="ECO:0000256" key="5">
    <source>
        <dbReference type="ARBA" id="ARBA00023163"/>
    </source>
</evidence>
<dbReference type="SMART" id="SM00420">
    <property type="entry name" value="HTH_DEOR"/>
    <property type="match status" value="1"/>
</dbReference>
<gene>
    <name evidence="9" type="ORF">SAMN04488554_1599</name>
</gene>
<dbReference type="PROSITE" id="PS00894">
    <property type="entry name" value="HTH_DEOR_1"/>
    <property type="match status" value="1"/>
</dbReference>
<evidence type="ECO:0000256" key="3">
    <source>
        <dbReference type="ARBA" id="ARBA00023015"/>
    </source>
</evidence>
<organism evidence="9 10">
    <name type="scientific">Ruania alba</name>
    <dbReference type="NCBI Taxonomy" id="648782"/>
    <lineage>
        <taxon>Bacteria</taxon>
        <taxon>Bacillati</taxon>
        <taxon>Actinomycetota</taxon>
        <taxon>Actinomycetes</taxon>
        <taxon>Micrococcales</taxon>
        <taxon>Ruaniaceae</taxon>
        <taxon>Ruania</taxon>
    </lineage>
</organism>
<evidence type="ECO:0000256" key="2">
    <source>
        <dbReference type="ARBA" id="ARBA00022491"/>
    </source>
</evidence>
<keyword evidence="3" id="KW-0805">Transcription regulation</keyword>
<dbReference type="InterPro" id="IPR014036">
    <property type="entry name" value="DeoR-like_C"/>
</dbReference>
<dbReference type="PANTHER" id="PTHR30363:SF4">
    <property type="entry name" value="GLYCEROL-3-PHOSPHATE REGULON REPRESSOR"/>
    <property type="match status" value="1"/>
</dbReference>
<dbReference type="PRINTS" id="PR00037">
    <property type="entry name" value="HTHLACR"/>
</dbReference>
<dbReference type="Pfam" id="PF00455">
    <property type="entry name" value="DeoRC"/>
    <property type="match status" value="1"/>
</dbReference>
<dbReference type="STRING" id="648782.SAMN04488554_1599"/>
<proteinExistence type="predicted"/>
<evidence type="ECO:0000256" key="4">
    <source>
        <dbReference type="ARBA" id="ARBA00023125"/>
    </source>
</evidence>
<dbReference type="InterPro" id="IPR036388">
    <property type="entry name" value="WH-like_DNA-bd_sf"/>
</dbReference>
<accession>A0A1H5GBQ2</accession>
<evidence type="ECO:0000256" key="6">
    <source>
        <dbReference type="ARBA" id="ARBA00024937"/>
    </source>
</evidence>
<sequence>MAFNVGVVTRPSCLLVNTSVKNVQVLTTLCATGSNVPVRYTDAPTRRDELLRRLRDRGYLSSKDVAAELGVSEMTIRRDLTQLDTDGLARRVPGGATAQDNTGLESFDRRERRSQAPKLAIARAAVALLDDADTVALDAGTTVAAAAPLLPGGTRVISHSMPVLSACEHRTDLEVIGLGGTYHPPTRSFGGPATRAGADDLAADVALLSAVAVASDGLYCTAAWDAEVKQILTERAERTILLVDHSKASARAPLRFLRWDQVDVVVTDRGIDELTVRRWRDAAGHVVVAE</sequence>
<evidence type="ECO:0000313" key="10">
    <source>
        <dbReference type="Proteomes" id="UP000199220"/>
    </source>
</evidence>
<protein>
    <recommendedName>
        <fullName evidence="1">Lactose phosphotransferase system repressor</fullName>
    </recommendedName>
</protein>
<keyword evidence="5" id="KW-0804">Transcription</keyword>
<evidence type="ECO:0000256" key="1">
    <source>
        <dbReference type="ARBA" id="ARBA00021390"/>
    </source>
</evidence>
<dbReference type="SMART" id="SM01134">
    <property type="entry name" value="DeoRC"/>
    <property type="match status" value="1"/>
</dbReference>
<dbReference type="Proteomes" id="UP000199220">
    <property type="component" value="Unassembled WGS sequence"/>
</dbReference>
<dbReference type="Pfam" id="PF08220">
    <property type="entry name" value="HTH_DeoR"/>
    <property type="match status" value="1"/>
</dbReference>
<reference evidence="10" key="1">
    <citation type="submission" date="2016-10" db="EMBL/GenBank/DDBJ databases">
        <authorList>
            <person name="Varghese N."/>
            <person name="Submissions S."/>
        </authorList>
    </citation>
    <scope>NUCLEOTIDE SEQUENCE [LARGE SCALE GENOMIC DNA]</scope>
    <source>
        <strain evidence="10">DSM 21368</strain>
    </source>
</reference>
<dbReference type="GO" id="GO:0003700">
    <property type="term" value="F:DNA-binding transcription factor activity"/>
    <property type="evidence" value="ECO:0007669"/>
    <property type="project" value="InterPro"/>
</dbReference>
<dbReference type="InterPro" id="IPR001034">
    <property type="entry name" value="DeoR_HTH"/>
</dbReference>
<dbReference type="SUPFAM" id="SSF100950">
    <property type="entry name" value="NagB/RpiA/CoA transferase-like"/>
    <property type="match status" value="1"/>
</dbReference>
<dbReference type="InterPro" id="IPR050313">
    <property type="entry name" value="Carb_Metab_HTH_regulators"/>
</dbReference>
<comment type="function">
    <text evidence="6">Repressor of the lactose catabolism operon. Galactose-6-phosphate is the inducer.</text>
</comment>
<dbReference type="PROSITE" id="PS51000">
    <property type="entry name" value="HTH_DEOR_2"/>
    <property type="match status" value="1"/>
</dbReference>
<dbReference type="GO" id="GO:0003677">
    <property type="term" value="F:DNA binding"/>
    <property type="evidence" value="ECO:0007669"/>
    <property type="project" value="UniProtKB-KW"/>
</dbReference>
<keyword evidence="4" id="KW-0238">DNA-binding</keyword>
<dbReference type="Gene3D" id="1.10.10.10">
    <property type="entry name" value="Winged helix-like DNA-binding domain superfamily/Winged helix DNA-binding domain"/>
    <property type="match status" value="1"/>
</dbReference>
<name>A0A1H5GBQ2_9MICO</name>
<evidence type="ECO:0000313" key="9">
    <source>
        <dbReference type="EMBL" id="SEE13000.1"/>
    </source>
</evidence>
<feature type="region of interest" description="Disordered" evidence="7">
    <location>
        <begin position="91"/>
        <end position="111"/>
    </location>
</feature>